<dbReference type="SUPFAM" id="SSF52540">
    <property type="entry name" value="P-loop containing nucleoside triphosphate hydrolases"/>
    <property type="match status" value="1"/>
</dbReference>
<protein>
    <submittedName>
        <fullName evidence="2">ParA family protein</fullName>
    </submittedName>
</protein>
<gene>
    <name evidence="2" type="ORF">DW856_16990</name>
</gene>
<dbReference type="Proteomes" id="UP000283513">
    <property type="component" value="Unassembled WGS sequence"/>
</dbReference>
<evidence type="ECO:0000259" key="1">
    <source>
        <dbReference type="Pfam" id="PF13614"/>
    </source>
</evidence>
<organism evidence="2 3">
    <name type="scientific">Roseburia intestinalis</name>
    <dbReference type="NCBI Taxonomy" id="166486"/>
    <lineage>
        <taxon>Bacteria</taxon>
        <taxon>Bacillati</taxon>
        <taxon>Bacillota</taxon>
        <taxon>Clostridia</taxon>
        <taxon>Lachnospirales</taxon>
        <taxon>Lachnospiraceae</taxon>
        <taxon>Roseburia</taxon>
    </lineage>
</organism>
<evidence type="ECO:0000313" key="2">
    <source>
        <dbReference type="EMBL" id="RHC13490.1"/>
    </source>
</evidence>
<dbReference type="CDD" id="cd02042">
    <property type="entry name" value="ParAB_family"/>
    <property type="match status" value="1"/>
</dbReference>
<dbReference type="PANTHER" id="PTHR13696:SF52">
    <property type="entry name" value="PARA FAMILY PROTEIN CT_582"/>
    <property type="match status" value="1"/>
</dbReference>
<dbReference type="Gene3D" id="3.40.50.300">
    <property type="entry name" value="P-loop containing nucleotide triphosphate hydrolases"/>
    <property type="match status" value="1"/>
</dbReference>
<dbReference type="InterPro" id="IPR027417">
    <property type="entry name" value="P-loop_NTPase"/>
</dbReference>
<feature type="domain" description="AAA" evidence="1">
    <location>
        <begin position="1"/>
        <end position="183"/>
    </location>
</feature>
<dbReference type="RefSeq" id="WP_118599042.1">
    <property type="nucleotide sequence ID" value="NZ_QSHO01000020.1"/>
</dbReference>
<dbReference type="PANTHER" id="PTHR13696">
    <property type="entry name" value="P-LOOP CONTAINING NUCLEOSIDE TRIPHOSPHATE HYDROLASE"/>
    <property type="match status" value="1"/>
</dbReference>
<reference evidence="2 3" key="1">
    <citation type="submission" date="2018-08" db="EMBL/GenBank/DDBJ databases">
        <title>A genome reference for cultivated species of the human gut microbiota.</title>
        <authorList>
            <person name="Zou Y."/>
            <person name="Xue W."/>
            <person name="Luo G."/>
        </authorList>
    </citation>
    <scope>NUCLEOTIDE SEQUENCE [LARGE SCALE GENOMIC DNA]</scope>
    <source>
        <strain evidence="2 3">AM37-1AC</strain>
    </source>
</reference>
<dbReference type="Pfam" id="PF13614">
    <property type="entry name" value="AAA_31"/>
    <property type="match status" value="1"/>
</dbReference>
<name>A0A3R6D1N5_9FIRM</name>
<dbReference type="AlphaFoldDB" id="A0A3R6D1N5"/>
<dbReference type="InterPro" id="IPR050678">
    <property type="entry name" value="DNA_Partitioning_ATPase"/>
</dbReference>
<evidence type="ECO:0000313" key="3">
    <source>
        <dbReference type="Proteomes" id="UP000283513"/>
    </source>
</evidence>
<dbReference type="InterPro" id="IPR025669">
    <property type="entry name" value="AAA_dom"/>
</dbReference>
<accession>A0A3R6D1N5</accession>
<dbReference type="EMBL" id="QSHO01000020">
    <property type="protein sequence ID" value="RHC13490.1"/>
    <property type="molecule type" value="Genomic_DNA"/>
</dbReference>
<proteinExistence type="predicted"/>
<comment type="caution">
    <text evidence="2">The sequence shown here is derived from an EMBL/GenBank/DDBJ whole genome shotgun (WGS) entry which is preliminary data.</text>
</comment>
<sequence length="257" mass="28755">MKKIGFFNSKGGCGKTTSLFHIAGVLADNGMKVLAVDLDKQGDTTNALLSEDESEYSDNGKNVLDFFRGDAAFEDVVKKNYTKKIGCRKPTYVGIDVLPYSPKLENQRLLKEIELSDKMDDFNEYDFVLIDCPPSNRAIEKIVLEQLADGILVPMSSDLDSIRGYGALVDKVDQAREKNVNLNILGIYMSMYDGRVGTQRELLSLMRSSFDTFIDVQIPHSAAIVDSKLAGRPISFYKKTNVKDTMEQLTQEIINRL</sequence>